<dbReference type="PANTHER" id="PTHR30047">
    <property type="entry name" value="HIGH-AFFINITY CHOLINE TRANSPORT PROTEIN-RELATED"/>
    <property type="match status" value="1"/>
</dbReference>
<gene>
    <name evidence="8" type="primary">caiT</name>
    <name evidence="8" type="ORF">CRECT_1852</name>
</gene>
<feature type="transmembrane region" description="Helical" evidence="7">
    <location>
        <begin position="348"/>
        <end position="366"/>
    </location>
</feature>
<feature type="transmembrane region" description="Helical" evidence="7">
    <location>
        <begin position="318"/>
        <end position="336"/>
    </location>
</feature>
<feature type="transmembrane region" description="Helical" evidence="7">
    <location>
        <begin position="48"/>
        <end position="69"/>
    </location>
</feature>
<dbReference type="PROSITE" id="PS01303">
    <property type="entry name" value="BCCT"/>
    <property type="match status" value="1"/>
</dbReference>
<keyword evidence="4 7" id="KW-0812">Transmembrane</keyword>
<evidence type="ECO:0000256" key="5">
    <source>
        <dbReference type="ARBA" id="ARBA00022989"/>
    </source>
</evidence>
<proteinExistence type="predicted"/>
<keyword evidence="6 7" id="KW-0472">Membrane</keyword>
<feature type="transmembrane region" description="Helical" evidence="7">
    <location>
        <begin position="446"/>
        <end position="466"/>
    </location>
</feature>
<keyword evidence="2" id="KW-0813">Transport</keyword>
<dbReference type="KEGG" id="crx:CRECT_1852"/>
<evidence type="ECO:0000256" key="1">
    <source>
        <dbReference type="ARBA" id="ARBA00004651"/>
    </source>
</evidence>
<evidence type="ECO:0000256" key="7">
    <source>
        <dbReference type="SAM" id="Phobius"/>
    </source>
</evidence>
<keyword evidence="3" id="KW-1003">Cell membrane</keyword>
<dbReference type="GO" id="GO:0022857">
    <property type="term" value="F:transmembrane transporter activity"/>
    <property type="evidence" value="ECO:0007669"/>
    <property type="project" value="InterPro"/>
</dbReference>
<dbReference type="NCBIfam" id="NF002887">
    <property type="entry name" value="PRK03356.1"/>
    <property type="match status" value="1"/>
</dbReference>
<feature type="transmembrane region" description="Helical" evidence="7">
    <location>
        <begin position="12"/>
        <end position="28"/>
    </location>
</feature>
<dbReference type="RefSeq" id="WP_004318516.1">
    <property type="nucleotide sequence ID" value="NZ_CP012543.1"/>
</dbReference>
<comment type="subcellular location">
    <subcellularLocation>
        <location evidence="1">Cell membrane</location>
        <topology evidence="1">Multi-pass membrane protein</topology>
    </subcellularLocation>
</comment>
<evidence type="ECO:0000256" key="4">
    <source>
        <dbReference type="ARBA" id="ARBA00022692"/>
    </source>
</evidence>
<dbReference type="InterPro" id="IPR000060">
    <property type="entry name" value="BCCT_transptr"/>
</dbReference>
<dbReference type="PANTHER" id="PTHR30047:SF11">
    <property type="entry name" value="L-CARNITINE_GAMMA-BUTYROBETAINE ANTIPORTER"/>
    <property type="match status" value="1"/>
</dbReference>
<feature type="transmembrane region" description="Helical" evidence="7">
    <location>
        <begin position="145"/>
        <end position="163"/>
    </location>
</feature>
<evidence type="ECO:0000256" key="6">
    <source>
        <dbReference type="ARBA" id="ARBA00023136"/>
    </source>
</evidence>
<feature type="transmembrane region" description="Helical" evidence="7">
    <location>
        <begin position="406"/>
        <end position="425"/>
    </location>
</feature>
<dbReference type="Proteomes" id="UP000502377">
    <property type="component" value="Chromosome"/>
</dbReference>
<protein>
    <submittedName>
        <fullName evidence="8">L-carnitine/gamma-butyrobetaine antiporter</fullName>
    </submittedName>
</protein>
<dbReference type="NCBIfam" id="TIGR00842">
    <property type="entry name" value="bcct"/>
    <property type="match status" value="1"/>
</dbReference>
<accession>A0A6G5QPI3</accession>
<dbReference type="EMBL" id="CP012543">
    <property type="protein sequence ID" value="QCD47472.1"/>
    <property type="molecule type" value="Genomic_DNA"/>
</dbReference>
<dbReference type="AlphaFoldDB" id="A0A6G5QPI3"/>
<feature type="transmembrane region" description="Helical" evidence="7">
    <location>
        <begin position="472"/>
        <end position="495"/>
    </location>
</feature>
<name>A0A6G5QPI3_CAMRE</name>
<organism evidence="8 9">
    <name type="scientific">Campylobacter rectus</name>
    <name type="common">Wolinella recta</name>
    <dbReference type="NCBI Taxonomy" id="203"/>
    <lineage>
        <taxon>Bacteria</taxon>
        <taxon>Pseudomonadati</taxon>
        <taxon>Campylobacterota</taxon>
        <taxon>Epsilonproteobacteria</taxon>
        <taxon>Campylobacterales</taxon>
        <taxon>Campylobacteraceae</taxon>
        <taxon>Campylobacter</taxon>
    </lineage>
</organism>
<dbReference type="InterPro" id="IPR018093">
    <property type="entry name" value="BCCT_CS"/>
</dbReference>
<dbReference type="GO" id="GO:0005886">
    <property type="term" value="C:plasma membrane"/>
    <property type="evidence" value="ECO:0007669"/>
    <property type="project" value="UniProtKB-SubCell"/>
</dbReference>
<feature type="transmembrane region" description="Helical" evidence="7">
    <location>
        <begin position="264"/>
        <end position="286"/>
    </location>
</feature>
<sequence length="504" mass="56074">MAQKKVGIEPKVFFPSLIIVGILSWLVVQDLDAANKAINATFAYVTGSWGWAFEWYMVIMVIGWFWLVFGPMKNKKLGDEDDKPEFSTISWIFMMFASCTSAAVLYWGTAEIYYYVTTPPFGLEPMSRQAQDLGLAYSLFHWGPLPWATYSLLSVAFGYFLFVKKMNVVRPSGTIEAAVGEKLARGWLGVVIDNFYIVALILAMGTSLGLATPLVTECFEWLFGIKRTLALDTMIISCWVVFNAICVAFGLNKGIKIASDIRSYLMIIMLAWVVIIGASTFTINYFTDSVGQMFNNLGRMLFNTDAIGQGGFPQSWTVFYWAWWVVYGIQMCIFLARISRGRTVRELCVGMVAGLTATTWILWTILGSNTMHLMITKAIDLPSIIATHGLARGIIETWAALPLSTITIWGFFILCFIATVTLINACSYTLAMSTCKEASGYDEPPLWVRIGWSILVGVIGVTLLALGGLKPIQTAIIAGGSLLFFVNIIILVSFFKDAKKNNWY</sequence>
<evidence type="ECO:0000256" key="3">
    <source>
        <dbReference type="ARBA" id="ARBA00022475"/>
    </source>
</evidence>
<keyword evidence="5 7" id="KW-1133">Transmembrane helix</keyword>
<evidence type="ECO:0000313" key="8">
    <source>
        <dbReference type="EMBL" id="QCD47472.1"/>
    </source>
</evidence>
<evidence type="ECO:0000313" key="9">
    <source>
        <dbReference type="Proteomes" id="UP000502377"/>
    </source>
</evidence>
<reference evidence="8 9" key="1">
    <citation type="submission" date="2016-07" db="EMBL/GenBank/DDBJ databases">
        <title>Comparative genomics of the Campylobacter concisus group.</title>
        <authorList>
            <person name="Miller W.G."/>
            <person name="Yee E."/>
            <person name="Chapman M.H."/>
            <person name="Huynh S."/>
            <person name="Bono J.L."/>
            <person name="On S.L.W."/>
            <person name="StLeger J."/>
            <person name="Foster G."/>
            <person name="Parker C.T."/>
        </authorList>
    </citation>
    <scope>NUCLEOTIDE SEQUENCE [LARGE SCALE GENOMIC DNA]</scope>
    <source>
        <strain evidence="8 9">ATCC 33238</strain>
    </source>
</reference>
<feature type="transmembrane region" description="Helical" evidence="7">
    <location>
        <begin position="90"/>
        <end position="116"/>
    </location>
</feature>
<dbReference type="Pfam" id="PF02028">
    <property type="entry name" value="BCCT"/>
    <property type="match status" value="1"/>
</dbReference>
<feature type="transmembrane region" description="Helical" evidence="7">
    <location>
        <begin position="234"/>
        <end position="252"/>
    </location>
</feature>
<evidence type="ECO:0000256" key="2">
    <source>
        <dbReference type="ARBA" id="ARBA00022448"/>
    </source>
</evidence>